<reference evidence="2" key="1">
    <citation type="submission" date="2020-02" db="EMBL/GenBank/DDBJ databases">
        <authorList>
            <person name="Scholz U."/>
            <person name="Mascher M."/>
            <person name="Fiebig A."/>
        </authorList>
    </citation>
    <scope>NUCLEOTIDE SEQUENCE</scope>
</reference>
<keyword evidence="1" id="KW-0472">Membrane</keyword>
<evidence type="ECO:0000313" key="3">
    <source>
        <dbReference type="Proteomes" id="UP000663760"/>
    </source>
</evidence>
<keyword evidence="1" id="KW-1133">Transmembrane helix</keyword>
<evidence type="ECO:0000256" key="1">
    <source>
        <dbReference type="SAM" id="Phobius"/>
    </source>
</evidence>
<accession>A0A7I8LAV1</accession>
<sequence length="146" mass="16509">MRTQEEEDAPLLIAGVVDNHGQLIFSRAAGGGNWPFAAFIINKHHPLPSSSSTPLPPLLRAEVTKRFVYYDISINLIRLLEGDLPAVHHPCHHNCEHIHQQLLPRGYHTTTVSSFFYVLVCSCFLTEIITPTIIVFKPLRIFCHFV</sequence>
<gene>
    <name evidence="2" type="ORF">SI8410_13017889</name>
</gene>
<dbReference type="Proteomes" id="UP000663760">
    <property type="component" value="Chromosome 13"/>
</dbReference>
<proteinExistence type="predicted"/>
<protein>
    <submittedName>
        <fullName evidence="2">Uncharacterized protein</fullName>
    </submittedName>
</protein>
<dbReference type="EMBL" id="LR746276">
    <property type="protein sequence ID" value="CAA7407211.1"/>
    <property type="molecule type" value="Genomic_DNA"/>
</dbReference>
<keyword evidence="1" id="KW-0812">Transmembrane</keyword>
<name>A0A7I8LAV1_SPIIN</name>
<evidence type="ECO:0000313" key="2">
    <source>
        <dbReference type="EMBL" id="CAA7407211.1"/>
    </source>
</evidence>
<feature type="transmembrane region" description="Helical" evidence="1">
    <location>
        <begin position="115"/>
        <end position="136"/>
    </location>
</feature>
<keyword evidence="3" id="KW-1185">Reference proteome</keyword>
<dbReference type="AlphaFoldDB" id="A0A7I8LAV1"/>
<organism evidence="2 3">
    <name type="scientific">Spirodela intermedia</name>
    <name type="common">Intermediate duckweed</name>
    <dbReference type="NCBI Taxonomy" id="51605"/>
    <lineage>
        <taxon>Eukaryota</taxon>
        <taxon>Viridiplantae</taxon>
        <taxon>Streptophyta</taxon>
        <taxon>Embryophyta</taxon>
        <taxon>Tracheophyta</taxon>
        <taxon>Spermatophyta</taxon>
        <taxon>Magnoliopsida</taxon>
        <taxon>Liliopsida</taxon>
        <taxon>Araceae</taxon>
        <taxon>Lemnoideae</taxon>
        <taxon>Spirodela</taxon>
    </lineage>
</organism>